<name>A0A9P1BYN0_9DINO</name>
<accession>A0A9P1BYN0</accession>
<keyword evidence="3" id="KW-0067">ATP-binding</keyword>
<evidence type="ECO:0000313" key="2">
    <source>
        <dbReference type="EMBL" id="CAI3981688.1"/>
    </source>
</evidence>
<gene>
    <name evidence="2" type="ORF">C1SCF055_LOCUS9452</name>
</gene>
<keyword evidence="3" id="KW-0547">Nucleotide-binding</keyword>
<keyword evidence="3" id="KW-0378">Hydrolase</keyword>
<feature type="region of interest" description="Disordered" evidence="1">
    <location>
        <begin position="91"/>
        <end position="113"/>
    </location>
</feature>
<organism evidence="2">
    <name type="scientific">Cladocopium goreaui</name>
    <dbReference type="NCBI Taxonomy" id="2562237"/>
    <lineage>
        <taxon>Eukaryota</taxon>
        <taxon>Sar</taxon>
        <taxon>Alveolata</taxon>
        <taxon>Dinophyceae</taxon>
        <taxon>Suessiales</taxon>
        <taxon>Symbiodiniaceae</taxon>
        <taxon>Cladocopium</taxon>
    </lineage>
</organism>
<dbReference type="InterPro" id="IPR027417">
    <property type="entry name" value="P-loop_NTPase"/>
</dbReference>
<dbReference type="InterPro" id="IPR051055">
    <property type="entry name" value="PIF1_helicase"/>
</dbReference>
<keyword evidence="3" id="KW-0347">Helicase</keyword>
<dbReference type="CDD" id="cd18809">
    <property type="entry name" value="SF1_C_RecD"/>
    <property type="match status" value="1"/>
</dbReference>
<evidence type="ECO:0000313" key="4">
    <source>
        <dbReference type="Proteomes" id="UP001152797"/>
    </source>
</evidence>
<dbReference type="EMBL" id="CAMXCT030000654">
    <property type="protein sequence ID" value="CAL4769000.1"/>
    <property type="molecule type" value="Genomic_DNA"/>
</dbReference>
<feature type="compositionally biased region" description="Basic residues" evidence="1">
    <location>
        <begin position="94"/>
        <end position="106"/>
    </location>
</feature>
<evidence type="ECO:0000313" key="3">
    <source>
        <dbReference type="EMBL" id="CAL4769000.1"/>
    </source>
</evidence>
<comment type="caution">
    <text evidence="2">The sequence shown here is derived from an EMBL/GenBank/DDBJ whole genome shotgun (WGS) entry which is preliminary data.</text>
</comment>
<dbReference type="Proteomes" id="UP001152797">
    <property type="component" value="Unassembled WGS sequence"/>
</dbReference>
<dbReference type="EMBL" id="CAMXCT010000654">
    <property type="protein sequence ID" value="CAI3981688.1"/>
    <property type="molecule type" value="Genomic_DNA"/>
</dbReference>
<dbReference type="EMBL" id="CAMXCT020000654">
    <property type="protein sequence ID" value="CAL1135063.1"/>
    <property type="molecule type" value="Genomic_DNA"/>
</dbReference>
<reference evidence="3 4" key="2">
    <citation type="submission" date="2024-05" db="EMBL/GenBank/DDBJ databases">
        <authorList>
            <person name="Chen Y."/>
            <person name="Shah S."/>
            <person name="Dougan E. K."/>
            <person name="Thang M."/>
            <person name="Chan C."/>
        </authorList>
    </citation>
    <scope>NUCLEOTIDE SEQUENCE [LARGE SCALE GENOMIC DNA]</scope>
</reference>
<dbReference type="PANTHER" id="PTHR47642">
    <property type="entry name" value="ATP-DEPENDENT DNA HELICASE"/>
    <property type="match status" value="1"/>
</dbReference>
<dbReference type="SUPFAM" id="SSF52540">
    <property type="entry name" value="P-loop containing nucleoside triphosphate hydrolases"/>
    <property type="match status" value="2"/>
</dbReference>
<protein>
    <submittedName>
        <fullName evidence="3">ATP-dependent DNA helicase PIF1 (DNA repair an d recombination helicase PIF1) (Pif1/Rrm3 DNA helicase-like protein)</fullName>
    </submittedName>
</protein>
<sequence length="1403" mass="159601">MPKLCSGFYARLPCFFSPTKIGKAAWTNSGDKCLFCDDAKMSKACNTIKGRGSVTRSLKAFRAHYEEHNYVYNAAMMRVPDEWREKFHEEALKSKRGQPRQPRQHRSAPAAAQGEKVGELWTAVLQHRKRAFKNLGSTEVTAYKKRRTADRKRVAKKFFVNNQLPVPEATDIATNDAGLPAASSSDRAAFVEHWCKFGSWGICRTCHSLQPRPLEPIDARRVAQAEITSNACKQCKGKKWVPQPDEIPDRLRKLTLKMAKVLRPLDIDVGRMKKANNGYRIKSAMTRLSWSKLSVTDKIAQVRTRSKRKKLEKAYEYLMSKEADSTYGDLVKMHNKFLRKHPDPSDEACRRPLQFIETAGLECALWPTLYWCTEMCETVERATDVRRLQRQGNQAVLNDDSDEETPGERHSIKRSFLRKVLSPIIGYSQDFELLQFVYDLTMWSRIGGGKNACASLPLRLVLKGETFSPLYWKTKHQALIDMQRQCGFPALFKTMAPWEFSFPYHAFVLDEMAKCGRGRMQSAGLETLHTAHVFTELNRGLYSGANKKGKDDGWKDHILAAEDGQVKTVVNYFQRLEFQDGKRKLPTQDYHGSGRVHVHSLDYLQHVEAIGLEHKFSATVPGEDEPALRGYMLGRPHGRSDSGWPVEDGPSRYDAEVGIVKLHHTQADKEQGHRAYFKETLEVTKCHQDVLHGNGQGLLLKYVATYTPKFSDSFAREWLNDEASAFSVARRVLFDYQPAEPEMWLYLFAQQFPPCRYGGTMCPLLAPWPGMEVKPKLIEAYETCDWRSEEMSFLEFCRKSNKEGAIAQWVQRLHKASGSDNVPLKVFANACPMKGEKLVACDTLSIFNDRWFGQWLALRKPFRKLEDLLDSTITDKVPVQYMHFANTTQQCPDYWEDESSIRADLELEAVGNSKAETFVAMVRAHRALVERFLAGDLDKNDDAGVQVAMVDLGLIEGEEDPMFAGMELNRGQKRLEKALYTQLDRAKRGRLAANDKEWEEVVEEAHTKAKPLFVTGPPGTGKSTVVDKCVRKCLREGGRVLYALPTAQQASRVRAKHPEADVDTCSGAFFLYRDAIEVMDCLTQYDMVAVDEVSQLSQSDFERIIQMWEMADKVPALVFAGDFWQLPGIGKKGEEPTKATDSPRWSMVYQIDLHQMWRCKDNVLKEKLQPLRTAKPSRSQLTNICRGHKAWSGHHEPTAWDLQQLYRSHPHTTIATCTRWAAAKVNDLAIFVLYATRKKRKLETVPVDWEANPDNYDQDNKNQLITGTPPKALEMPLYKGMRLHITRNVNKEADFINGMEATVEAYDAASKCIHAVTKTGRHLAIYPLTDYVEDCGYVTAYPLRPGYASTVHKLQGAELEHITIWLDRRGAKAAAYVAMSRVQHDTDYLLGGKLHRDHFTPAM</sequence>
<proteinExistence type="predicted"/>
<dbReference type="GO" id="GO:0004386">
    <property type="term" value="F:helicase activity"/>
    <property type="evidence" value="ECO:0007669"/>
    <property type="project" value="UniProtKB-KW"/>
</dbReference>
<keyword evidence="4" id="KW-1185">Reference proteome</keyword>
<reference evidence="2" key="1">
    <citation type="submission" date="2022-10" db="EMBL/GenBank/DDBJ databases">
        <authorList>
            <person name="Chen Y."/>
            <person name="Dougan E. K."/>
            <person name="Chan C."/>
            <person name="Rhodes N."/>
            <person name="Thang M."/>
        </authorList>
    </citation>
    <scope>NUCLEOTIDE SEQUENCE</scope>
</reference>
<dbReference type="Gene3D" id="3.40.50.300">
    <property type="entry name" value="P-loop containing nucleotide triphosphate hydrolases"/>
    <property type="match status" value="2"/>
</dbReference>
<dbReference type="OrthoDB" id="428329at2759"/>
<evidence type="ECO:0000256" key="1">
    <source>
        <dbReference type="SAM" id="MobiDB-lite"/>
    </source>
</evidence>
<dbReference type="Pfam" id="PF13604">
    <property type="entry name" value="AAA_30"/>
    <property type="match status" value="1"/>
</dbReference>